<gene>
    <name evidence="1" type="ORF">NC797_10870</name>
</gene>
<accession>A0A9X4AM77</accession>
<comment type="caution">
    <text evidence="1">The sequence shown here is derived from an EMBL/GenBank/DDBJ whole genome shotgun (WGS) entry which is preliminary data.</text>
</comment>
<dbReference type="RefSeq" id="WP_272436810.1">
    <property type="nucleotide sequence ID" value="NZ_JAMQKB010000010.1"/>
</dbReference>
<organism evidence="1 2">
    <name type="scientific">Terrihalobacillus insolitus</name>
    <dbReference type="NCBI Taxonomy" id="2950438"/>
    <lineage>
        <taxon>Bacteria</taxon>
        <taxon>Bacillati</taxon>
        <taxon>Bacillota</taxon>
        <taxon>Bacilli</taxon>
        <taxon>Bacillales</taxon>
        <taxon>Bacillaceae</taxon>
        <taxon>Terrihalobacillus</taxon>
    </lineage>
</organism>
<dbReference type="Pfam" id="PF06338">
    <property type="entry name" value="ComK"/>
    <property type="match status" value="1"/>
</dbReference>
<dbReference type="InterPro" id="IPR010461">
    <property type="entry name" value="ComK"/>
</dbReference>
<dbReference type="AlphaFoldDB" id="A0A9X4AM77"/>
<keyword evidence="2" id="KW-1185">Reference proteome</keyword>
<evidence type="ECO:0000313" key="2">
    <source>
        <dbReference type="Proteomes" id="UP001145050"/>
    </source>
</evidence>
<sequence length="195" mass="22636">MPKRTVKNDYILSRNTLAIITRDHQDCRSLILEQYYQEMKSLDAPVTILNRTCILYGADFEGRRKYAQHILKTDKKIPVSIIPQHGVFMFPTAATTNRNCVWLSYYRISNYQMHNDFQTLVTFDEGSLLIVDIPAKSFQRQYNLTGQLVAQSLKGIVLPDFGTCPFLTVQNNHFYNSAVIDQIDERKERILKLQP</sequence>
<name>A0A9X4AM77_9BACI</name>
<dbReference type="GO" id="GO:0030420">
    <property type="term" value="P:establishment of competence for transformation"/>
    <property type="evidence" value="ECO:0007669"/>
    <property type="project" value="InterPro"/>
</dbReference>
<evidence type="ECO:0000313" key="1">
    <source>
        <dbReference type="EMBL" id="MDC3425006.1"/>
    </source>
</evidence>
<dbReference type="Proteomes" id="UP001145050">
    <property type="component" value="Unassembled WGS sequence"/>
</dbReference>
<proteinExistence type="predicted"/>
<protein>
    <submittedName>
        <fullName evidence="1">Competence protein ComK</fullName>
    </submittedName>
</protein>
<reference evidence="1" key="1">
    <citation type="submission" date="2022-06" db="EMBL/GenBank/DDBJ databases">
        <title>Aquibacillus sp. a new bacterium isolated from soil saline samples.</title>
        <authorList>
            <person name="Galisteo C."/>
            <person name="De La Haba R."/>
            <person name="Sanchez-Porro C."/>
            <person name="Ventosa A."/>
        </authorList>
    </citation>
    <scope>NUCLEOTIDE SEQUENCE</scope>
    <source>
        <strain evidence="1">3ASR75-11</strain>
    </source>
</reference>
<dbReference type="EMBL" id="JAMQKB010000010">
    <property type="protein sequence ID" value="MDC3425006.1"/>
    <property type="molecule type" value="Genomic_DNA"/>
</dbReference>